<feature type="transmembrane region" description="Helical" evidence="1">
    <location>
        <begin position="65"/>
        <end position="85"/>
    </location>
</feature>
<feature type="transmembrane region" description="Helical" evidence="1">
    <location>
        <begin position="12"/>
        <end position="31"/>
    </location>
</feature>
<dbReference type="EMBL" id="RKHR01000003">
    <property type="protein sequence ID" value="ROS05577.1"/>
    <property type="molecule type" value="Genomic_DNA"/>
</dbReference>
<evidence type="ECO:0000313" key="2">
    <source>
        <dbReference type="EMBL" id="ROS05577.1"/>
    </source>
</evidence>
<proteinExistence type="predicted"/>
<feature type="transmembrane region" description="Helical" evidence="1">
    <location>
        <begin position="220"/>
        <end position="244"/>
    </location>
</feature>
<keyword evidence="1" id="KW-1133">Transmembrane helix</keyword>
<accession>A0A3N2E0M3</accession>
<feature type="transmembrane region" description="Helical" evidence="1">
    <location>
        <begin position="303"/>
        <end position="320"/>
    </location>
</feature>
<feature type="transmembrane region" description="Helical" evidence="1">
    <location>
        <begin position="37"/>
        <end position="53"/>
    </location>
</feature>
<feature type="transmembrane region" description="Helical" evidence="1">
    <location>
        <begin position="181"/>
        <end position="200"/>
    </location>
</feature>
<organism evidence="2 3">
    <name type="scientific">Sinobacterium caligoides</name>
    <dbReference type="NCBI Taxonomy" id="933926"/>
    <lineage>
        <taxon>Bacteria</taxon>
        <taxon>Pseudomonadati</taxon>
        <taxon>Pseudomonadota</taxon>
        <taxon>Gammaproteobacteria</taxon>
        <taxon>Cellvibrionales</taxon>
        <taxon>Spongiibacteraceae</taxon>
        <taxon>Sinobacterium</taxon>
    </lineage>
</organism>
<feature type="transmembrane region" description="Helical" evidence="1">
    <location>
        <begin position="150"/>
        <end position="169"/>
    </location>
</feature>
<protein>
    <submittedName>
        <fullName evidence="2">Uncharacterized protein</fullName>
    </submittedName>
</protein>
<sequence>MTEEEKTKTESNGLAKPLIIIAALFISYIGYRAYQGHVLLPITVIPLILGIAYENWRISSNWKQLARQISISLAVSLLSFLSGVTEHSYNFEDKIREWPYVFSIIFVFLSLYDNEDSIKQELTEGITLLQSLAVIYWISDIGTSQLIWSYQFFAVFVGIVFCIFSFLHAFTYLELTKLSRLFLSIWSAIIMIIFAADNAYQTYHFSSHENYQIFEEALNFLQYFILGTTLIYTAQNIMLLLPYLPGKGFFSRDNFDNIKESNKKFTERYSPQQIKISDSIIAVIFTAGVYYCNYHFKLVPRNTMIWLVFLTFPTIIWLKNKRLTS</sequence>
<evidence type="ECO:0000256" key="1">
    <source>
        <dbReference type="SAM" id="Phobius"/>
    </source>
</evidence>
<evidence type="ECO:0000313" key="3">
    <source>
        <dbReference type="Proteomes" id="UP000275394"/>
    </source>
</evidence>
<keyword evidence="1" id="KW-0472">Membrane</keyword>
<gene>
    <name evidence="2" type="ORF">EDC56_1114</name>
</gene>
<keyword evidence="1" id="KW-0812">Transmembrane</keyword>
<dbReference type="OrthoDB" id="793644at2"/>
<name>A0A3N2E0M3_9GAMM</name>
<reference evidence="2 3" key="1">
    <citation type="submission" date="2018-11" db="EMBL/GenBank/DDBJ databases">
        <title>Genomic Encyclopedia of Type Strains, Phase IV (KMG-IV): sequencing the most valuable type-strain genomes for metagenomic binning, comparative biology and taxonomic classification.</title>
        <authorList>
            <person name="Goeker M."/>
        </authorList>
    </citation>
    <scope>NUCLEOTIDE SEQUENCE [LARGE SCALE GENOMIC DNA]</scope>
    <source>
        <strain evidence="2 3">DSM 100316</strain>
    </source>
</reference>
<keyword evidence="3" id="KW-1185">Reference proteome</keyword>
<dbReference type="Proteomes" id="UP000275394">
    <property type="component" value="Unassembled WGS sequence"/>
</dbReference>
<dbReference type="RefSeq" id="WP_123711473.1">
    <property type="nucleotide sequence ID" value="NZ_RKHR01000003.1"/>
</dbReference>
<dbReference type="AlphaFoldDB" id="A0A3N2E0M3"/>
<comment type="caution">
    <text evidence="2">The sequence shown here is derived from an EMBL/GenBank/DDBJ whole genome shotgun (WGS) entry which is preliminary data.</text>
</comment>